<proteinExistence type="predicted"/>
<gene>
    <name evidence="1" type="ORF">C8F04DRAFT_1154134</name>
</gene>
<evidence type="ECO:0000313" key="2">
    <source>
        <dbReference type="Proteomes" id="UP001218188"/>
    </source>
</evidence>
<comment type="caution">
    <text evidence="1">The sequence shown here is derived from an EMBL/GenBank/DDBJ whole genome shotgun (WGS) entry which is preliminary data.</text>
</comment>
<sequence>MRLTAVAWEPAPSTTLGLTVVVWASPLPLRLLTFHQQSPISKTTTAPPAAPPAMAPTLVERWVASLNKDIHQQSNVSE</sequence>
<accession>A0AAD6RZ79</accession>
<protein>
    <submittedName>
        <fullName evidence="1">Uncharacterized protein</fullName>
    </submittedName>
</protein>
<organism evidence="1 2">
    <name type="scientific">Mycena alexandri</name>
    <dbReference type="NCBI Taxonomy" id="1745969"/>
    <lineage>
        <taxon>Eukaryota</taxon>
        <taxon>Fungi</taxon>
        <taxon>Dikarya</taxon>
        <taxon>Basidiomycota</taxon>
        <taxon>Agaricomycotina</taxon>
        <taxon>Agaricomycetes</taxon>
        <taxon>Agaricomycetidae</taxon>
        <taxon>Agaricales</taxon>
        <taxon>Marasmiineae</taxon>
        <taxon>Mycenaceae</taxon>
        <taxon>Mycena</taxon>
    </lineage>
</organism>
<name>A0AAD6RZ79_9AGAR</name>
<evidence type="ECO:0000313" key="1">
    <source>
        <dbReference type="EMBL" id="KAJ7017864.1"/>
    </source>
</evidence>
<dbReference type="AlphaFoldDB" id="A0AAD6RZ79"/>
<keyword evidence="2" id="KW-1185">Reference proteome</keyword>
<dbReference type="EMBL" id="JARJCM010000374">
    <property type="protein sequence ID" value="KAJ7017864.1"/>
    <property type="molecule type" value="Genomic_DNA"/>
</dbReference>
<reference evidence="1" key="1">
    <citation type="submission" date="2023-03" db="EMBL/GenBank/DDBJ databases">
        <title>Massive genome expansion in bonnet fungi (Mycena s.s.) driven by repeated elements and novel gene families across ecological guilds.</title>
        <authorList>
            <consortium name="Lawrence Berkeley National Laboratory"/>
            <person name="Harder C.B."/>
            <person name="Miyauchi S."/>
            <person name="Viragh M."/>
            <person name="Kuo A."/>
            <person name="Thoen E."/>
            <person name="Andreopoulos B."/>
            <person name="Lu D."/>
            <person name="Skrede I."/>
            <person name="Drula E."/>
            <person name="Henrissat B."/>
            <person name="Morin E."/>
            <person name="Kohler A."/>
            <person name="Barry K."/>
            <person name="LaButti K."/>
            <person name="Morin E."/>
            <person name="Salamov A."/>
            <person name="Lipzen A."/>
            <person name="Mereny Z."/>
            <person name="Hegedus B."/>
            <person name="Baldrian P."/>
            <person name="Stursova M."/>
            <person name="Weitz H."/>
            <person name="Taylor A."/>
            <person name="Grigoriev I.V."/>
            <person name="Nagy L.G."/>
            <person name="Martin F."/>
            <person name="Kauserud H."/>
        </authorList>
    </citation>
    <scope>NUCLEOTIDE SEQUENCE</scope>
    <source>
        <strain evidence="1">CBHHK200</strain>
    </source>
</reference>
<dbReference type="Proteomes" id="UP001218188">
    <property type="component" value="Unassembled WGS sequence"/>
</dbReference>